<evidence type="ECO:0000313" key="1">
    <source>
        <dbReference type="EMBL" id="KNA02163.1"/>
    </source>
</evidence>
<protein>
    <recommendedName>
        <fullName evidence="3">PIR Superfamily Protein</fullName>
    </recommendedName>
</protein>
<evidence type="ECO:0008006" key="3">
    <source>
        <dbReference type="Google" id="ProtNLM"/>
    </source>
</evidence>
<dbReference type="OrthoDB" id="10385617at2759"/>
<name>A0A0J9U4T6_PLAVI</name>
<proteinExistence type="predicted"/>
<reference evidence="1 2" key="1">
    <citation type="submission" date="2011-09" db="EMBL/GenBank/DDBJ databases">
        <title>The Genome Sequence of Plasmodium vivax North Korean.</title>
        <authorList>
            <consortium name="The Broad Institute Genome Sequencing Platform"/>
            <consortium name="The Broad Institute Genome Sequencing Center for Infectious Disease"/>
            <person name="Neafsey D."/>
            <person name="Carlton J."/>
            <person name="Barnwell J."/>
            <person name="Collins W."/>
            <person name="Escalante A."/>
            <person name="Mullikin J."/>
            <person name="Saul A."/>
            <person name="Guigo R."/>
            <person name="Camara F."/>
            <person name="Young S.K."/>
            <person name="Zeng Q."/>
            <person name="Gargeya S."/>
            <person name="Fitzgerald M."/>
            <person name="Haas B."/>
            <person name="Abouelleil A."/>
            <person name="Alvarado L."/>
            <person name="Arachchi H.M."/>
            <person name="Berlin A."/>
            <person name="Brown A."/>
            <person name="Chapman S.B."/>
            <person name="Chen Z."/>
            <person name="Dunbar C."/>
            <person name="Freedman E."/>
            <person name="Gearin G."/>
            <person name="Gellesch M."/>
            <person name="Goldberg J."/>
            <person name="Griggs A."/>
            <person name="Gujja S."/>
            <person name="Heiman D."/>
            <person name="Howarth C."/>
            <person name="Larson L."/>
            <person name="Lui A."/>
            <person name="MacDonald P.J.P."/>
            <person name="Montmayeur A."/>
            <person name="Murphy C."/>
            <person name="Neiman D."/>
            <person name="Pearson M."/>
            <person name="Priest M."/>
            <person name="Roberts A."/>
            <person name="Saif S."/>
            <person name="Shea T."/>
            <person name="Shenoy N."/>
            <person name="Sisk P."/>
            <person name="Stolte C."/>
            <person name="Sykes S."/>
            <person name="Wortman J."/>
            <person name="Nusbaum C."/>
            <person name="Birren B."/>
        </authorList>
    </citation>
    <scope>NUCLEOTIDE SEQUENCE [LARGE SCALE GENOMIC DNA]</scope>
    <source>
        <strain evidence="1 2">North Korean</strain>
    </source>
</reference>
<organism evidence="1 2">
    <name type="scientific">Plasmodium vivax North Korean</name>
    <dbReference type="NCBI Taxonomy" id="1035514"/>
    <lineage>
        <taxon>Eukaryota</taxon>
        <taxon>Sar</taxon>
        <taxon>Alveolata</taxon>
        <taxon>Apicomplexa</taxon>
        <taxon>Aconoidasida</taxon>
        <taxon>Haemosporida</taxon>
        <taxon>Plasmodiidae</taxon>
        <taxon>Plasmodium</taxon>
        <taxon>Plasmodium (Plasmodium)</taxon>
    </lineage>
</organism>
<accession>A0A0J9U4T6</accession>
<dbReference type="EMBL" id="KQ235194">
    <property type="protein sequence ID" value="KNA02163.1"/>
    <property type="molecule type" value="Genomic_DNA"/>
</dbReference>
<dbReference type="AlphaFoldDB" id="A0A0J9U4T6"/>
<dbReference type="Proteomes" id="UP000053239">
    <property type="component" value="Unassembled WGS sequence"/>
</dbReference>
<gene>
    <name evidence="1" type="ORF">PVNG_05504</name>
</gene>
<sequence length="252" mass="29610">MSCLPEIKEDSYNFFEGIDNYRNYEEEIKTTATANITQCCTSFTSGWNKLLDTEMKKNICENFFKLYKKLTKVNVFDVKDWGFLNYWLNFKIGQFNNNNICVKEFYNHMESQCDDIIESLLYKDLIYNIKEEDLKKMNLLYGLHENYRTVNNIISNNQQDKLDLLLETSTKCCSDYIYANYLCNDKENKFCTELKNFKTTYEKLYNQLGEKSPEYSNNFIQLTQCDNNTVSTAVIGTTVGLVPLLVGLYKVK</sequence>
<evidence type="ECO:0000313" key="2">
    <source>
        <dbReference type="Proteomes" id="UP000053239"/>
    </source>
</evidence>